<sequence length="379" mass="40624">MNHPTPTPAHHGHGGMPPPRHGLARYGSAPGSFLAALSDVVRGGGGDAPAQQQQHQRQAVSRFYSGESSGLTSCESTSRVDVPALHRAYGGSGEIHVPPPALAPQQQQPGLLRHSSSPAGLLSRLMADPHGNGSMAGTRGVMGSYPQGAGGNIDAMAQQQRRLSSQWSFSRQDMMPHIAEMGMPAMPGANDIGESIATGGGAGNCSSDLSRSFSMSSWDDTNSIMFSSPNKKARMAADGDDGMVTSFSNIDSQFGLSSSSLEMSGNGMDEYMQLQQDSIACRVRAKRGCATHPRSIAERERRTRISKRLRKLQELVPNMDKQTNTSEMLDIAVDYIKVLQDQIEVCSTQVQLLYFAHFAGVKKCTSHGILTCFLNDGRM</sequence>
<dbReference type="Proteomes" id="UP001732700">
    <property type="component" value="Chromosome 4D"/>
</dbReference>
<protein>
    <submittedName>
        <fullName evidence="1">Uncharacterized protein</fullName>
    </submittedName>
</protein>
<reference evidence="1" key="2">
    <citation type="submission" date="2025-09" db="UniProtKB">
        <authorList>
            <consortium name="EnsemblPlants"/>
        </authorList>
    </citation>
    <scope>IDENTIFICATION</scope>
</reference>
<name>A0ACD5XFH8_AVESA</name>
<keyword evidence="2" id="KW-1185">Reference proteome</keyword>
<evidence type="ECO:0000313" key="2">
    <source>
        <dbReference type="Proteomes" id="UP001732700"/>
    </source>
</evidence>
<organism evidence="1 2">
    <name type="scientific">Avena sativa</name>
    <name type="common">Oat</name>
    <dbReference type="NCBI Taxonomy" id="4498"/>
    <lineage>
        <taxon>Eukaryota</taxon>
        <taxon>Viridiplantae</taxon>
        <taxon>Streptophyta</taxon>
        <taxon>Embryophyta</taxon>
        <taxon>Tracheophyta</taxon>
        <taxon>Spermatophyta</taxon>
        <taxon>Magnoliopsida</taxon>
        <taxon>Liliopsida</taxon>
        <taxon>Poales</taxon>
        <taxon>Poaceae</taxon>
        <taxon>BOP clade</taxon>
        <taxon>Pooideae</taxon>
        <taxon>Poodae</taxon>
        <taxon>Poeae</taxon>
        <taxon>Poeae Chloroplast Group 1 (Aveneae type)</taxon>
        <taxon>Aveninae</taxon>
        <taxon>Avena</taxon>
    </lineage>
</organism>
<dbReference type="EnsemblPlants" id="AVESA.00010b.r2.4DG0781720.1">
    <property type="protein sequence ID" value="AVESA.00010b.r2.4DG0781720.1.CDS"/>
    <property type="gene ID" value="AVESA.00010b.r2.4DG0781720"/>
</dbReference>
<accession>A0ACD5XFH8</accession>
<reference evidence="1" key="1">
    <citation type="submission" date="2021-05" db="EMBL/GenBank/DDBJ databases">
        <authorList>
            <person name="Scholz U."/>
            <person name="Mascher M."/>
            <person name="Fiebig A."/>
        </authorList>
    </citation>
    <scope>NUCLEOTIDE SEQUENCE [LARGE SCALE GENOMIC DNA]</scope>
</reference>
<evidence type="ECO:0000313" key="1">
    <source>
        <dbReference type="EnsemblPlants" id="AVESA.00010b.r2.4DG0781720.1.CDS"/>
    </source>
</evidence>
<proteinExistence type="predicted"/>